<dbReference type="Proteomes" id="UP000216429">
    <property type="component" value="Unassembled WGS sequence"/>
</dbReference>
<dbReference type="PANTHER" id="PTHR43318">
    <property type="entry name" value="UDP-N-ACETYLGLUCOSAMINE 4,6-DEHYDRATASE"/>
    <property type="match status" value="1"/>
</dbReference>
<name>A0A261VF18_9BORD</name>
<dbReference type="CDD" id="cd05237">
    <property type="entry name" value="UDP_invert_4-6DH_SDR_e"/>
    <property type="match status" value="1"/>
</dbReference>
<dbReference type="EMBL" id="NEVU01000003">
    <property type="protein sequence ID" value="OZI72180.1"/>
    <property type="molecule type" value="Genomic_DNA"/>
</dbReference>
<comment type="caution">
    <text evidence="4">The sequence shown here is derived from an EMBL/GenBank/DDBJ whole genome shotgun (WGS) entry which is preliminary data.</text>
</comment>
<dbReference type="InterPro" id="IPR036291">
    <property type="entry name" value="NAD(P)-bd_dom_sf"/>
</dbReference>
<dbReference type="InterPro" id="IPR051203">
    <property type="entry name" value="Polysaccharide_Synthase-Rel"/>
</dbReference>
<reference evidence="5" key="1">
    <citation type="submission" date="2017-05" db="EMBL/GenBank/DDBJ databases">
        <title>Complete and WGS of Bordetella genogroups.</title>
        <authorList>
            <person name="Spilker T."/>
            <person name="Lipuma J."/>
        </authorList>
    </citation>
    <scope>NUCLEOTIDE SEQUENCE [LARGE SCALE GENOMIC DNA]</scope>
    <source>
        <strain evidence="5">AU6712</strain>
    </source>
</reference>
<feature type="transmembrane region" description="Helical" evidence="2">
    <location>
        <begin position="21"/>
        <end position="41"/>
    </location>
</feature>
<proteinExistence type="inferred from homology"/>
<dbReference type="RefSeq" id="WP_094816450.1">
    <property type="nucleotide sequence ID" value="NZ_NEVU01000003.1"/>
</dbReference>
<evidence type="ECO:0000259" key="3">
    <source>
        <dbReference type="Pfam" id="PF02719"/>
    </source>
</evidence>
<comment type="similarity">
    <text evidence="1">Belongs to the polysaccharide synthase family.</text>
</comment>
<dbReference type="OrthoDB" id="9803111at2"/>
<dbReference type="InterPro" id="IPR003869">
    <property type="entry name" value="Polysac_CapD-like"/>
</dbReference>
<gene>
    <name evidence="4" type="ORF">CAL22_20660</name>
</gene>
<dbReference type="Pfam" id="PF02719">
    <property type="entry name" value="Polysacc_synt_2"/>
    <property type="match status" value="1"/>
</dbReference>
<dbReference type="Gene3D" id="3.40.50.720">
    <property type="entry name" value="NAD(P)-binding Rossmann-like Domain"/>
    <property type="match status" value="2"/>
</dbReference>
<evidence type="ECO:0000256" key="2">
    <source>
        <dbReference type="SAM" id="Phobius"/>
    </source>
</evidence>
<evidence type="ECO:0000256" key="1">
    <source>
        <dbReference type="ARBA" id="ARBA00007430"/>
    </source>
</evidence>
<evidence type="ECO:0000313" key="4">
    <source>
        <dbReference type="EMBL" id="OZI72180.1"/>
    </source>
</evidence>
<feature type="domain" description="Polysaccharide biosynthesis protein CapD-like" evidence="3">
    <location>
        <begin position="288"/>
        <end position="578"/>
    </location>
</feature>
<accession>A0A261VF18</accession>
<protein>
    <submittedName>
        <fullName evidence="4">Polysaccharide biosynthesis protein</fullName>
    </submittedName>
</protein>
<dbReference type="SUPFAM" id="SSF51735">
    <property type="entry name" value="NAD(P)-binding Rossmann-fold domains"/>
    <property type="match status" value="2"/>
</dbReference>
<keyword evidence="2" id="KW-0472">Membrane</keyword>
<feature type="transmembrane region" description="Helical" evidence="2">
    <location>
        <begin position="114"/>
        <end position="134"/>
    </location>
</feature>
<dbReference type="PANTHER" id="PTHR43318:SF1">
    <property type="entry name" value="POLYSACCHARIDE BIOSYNTHESIS PROTEIN EPSC-RELATED"/>
    <property type="match status" value="1"/>
</dbReference>
<dbReference type="Pfam" id="PF13727">
    <property type="entry name" value="CoA_binding_3"/>
    <property type="match status" value="1"/>
</dbReference>
<organism evidence="4 5">
    <name type="scientific">Bordetella genomosp. 12</name>
    <dbReference type="NCBI Taxonomy" id="463035"/>
    <lineage>
        <taxon>Bacteria</taxon>
        <taxon>Pseudomonadati</taxon>
        <taxon>Pseudomonadota</taxon>
        <taxon>Betaproteobacteria</taxon>
        <taxon>Burkholderiales</taxon>
        <taxon>Alcaligenaceae</taxon>
        <taxon>Bordetella</taxon>
    </lineage>
</organism>
<feature type="transmembrane region" description="Helical" evidence="2">
    <location>
        <begin position="84"/>
        <end position="108"/>
    </location>
</feature>
<keyword evidence="5" id="KW-1185">Reference proteome</keyword>
<keyword evidence="2" id="KW-0812">Transmembrane</keyword>
<sequence>MILPYPIRRLFVDLPRAIKQLLAIVLDAVILLFAFHCALWLRFELFFVTQQYFFLSLLACAGGIAALGAFGVYFYILRYMSERVVAAILGGILVSVMVVTAGNTFLQLSTLSRGVLVIYAALALVGLIGIRLFARKLLFPADHHMADPRIPVLIYGAGGAGSQLAAALRAGPYYRPVAMLDDDRRKHRLVVSGLRVYPPEQLSRLIDRHNVRQLLIAIPSATPPEIRAIVEAAEPYRLRIRLVPSMRELIDPVNGVRLRDVQVEDLLGRNPVAPIESLLGQCVVDRNVMITGAGGSIGSELSRQILALKPRRLVLLEMSEPALYTIEQDLRARATPGTEIIGVLGSVRHADHCLEQLRQHAIQTIYHAAAYKHVPIVEHNVAEGICTNTFGTLKMAEAAIQAGVRDFVLISTDKAVRPTNVMGASKRLAELVLQAHAEIQSSTRFSMVRFGNVLGSSGSVVPLFRRQILDGGPITLTHPDITRYFMTIPEAAQLVLQAGSMGESGSVFVLDMGEPVRIRDLAERMIRIYGLTVKSAEQPDGDIEIRVTGLRPGEKLYEELLIGADARPTLHPRIMRATEYHIPYEHLMPQLQALEQTLRCHDASQAVALLQQIVQEYAPSGQVRAA</sequence>
<keyword evidence="2" id="KW-1133">Transmembrane helix</keyword>
<dbReference type="AlphaFoldDB" id="A0A261VF18"/>
<evidence type="ECO:0000313" key="5">
    <source>
        <dbReference type="Proteomes" id="UP000216429"/>
    </source>
</evidence>
<feature type="transmembrane region" description="Helical" evidence="2">
    <location>
        <begin position="53"/>
        <end position="77"/>
    </location>
</feature>